<dbReference type="AlphaFoldDB" id="A0A813TFS7"/>
<protein>
    <recommendedName>
        <fullName evidence="3">C-type lectin domain-containing protein</fullName>
    </recommendedName>
</protein>
<dbReference type="Proteomes" id="UP000663879">
    <property type="component" value="Unassembled WGS sequence"/>
</dbReference>
<gene>
    <name evidence="1" type="ORF">OXX778_LOCUS6846</name>
</gene>
<organism evidence="1 2">
    <name type="scientific">Brachionus calyciflorus</name>
    <dbReference type="NCBI Taxonomy" id="104777"/>
    <lineage>
        <taxon>Eukaryota</taxon>
        <taxon>Metazoa</taxon>
        <taxon>Spiralia</taxon>
        <taxon>Gnathifera</taxon>
        <taxon>Rotifera</taxon>
        <taxon>Eurotatoria</taxon>
        <taxon>Monogononta</taxon>
        <taxon>Pseudotrocha</taxon>
        <taxon>Ploima</taxon>
        <taxon>Brachionidae</taxon>
        <taxon>Brachionus</taxon>
    </lineage>
</organism>
<name>A0A813TFS7_9BILA</name>
<dbReference type="InterPro" id="IPR016186">
    <property type="entry name" value="C-type_lectin-like/link_sf"/>
</dbReference>
<dbReference type="InterPro" id="IPR016187">
    <property type="entry name" value="CTDL_fold"/>
</dbReference>
<evidence type="ECO:0000313" key="1">
    <source>
        <dbReference type="EMBL" id="CAF0808475.1"/>
    </source>
</evidence>
<dbReference type="OrthoDB" id="441660at2759"/>
<accession>A0A813TFS7</accession>
<evidence type="ECO:0000313" key="2">
    <source>
        <dbReference type="Proteomes" id="UP000663879"/>
    </source>
</evidence>
<dbReference type="SUPFAM" id="SSF56436">
    <property type="entry name" value="C-type lectin-like"/>
    <property type="match status" value="1"/>
</dbReference>
<dbReference type="EMBL" id="CAJNOC010000837">
    <property type="protein sequence ID" value="CAF0808475.1"/>
    <property type="molecule type" value="Genomic_DNA"/>
</dbReference>
<proteinExistence type="predicted"/>
<keyword evidence="2" id="KW-1185">Reference proteome</keyword>
<dbReference type="Gene3D" id="3.10.100.10">
    <property type="entry name" value="Mannose-Binding Protein A, subunit A"/>
    <property type="match status" value="1"/>
</dbReference>
<dbReference type="CDD" id="cd00037">
    <property type="entry name" value="CLECT"/>
    <property type="match status" value="1"/>
</dbReference>
<comment type="caution">
    <text evidence="1">The sequence shown here is derived from an EMBL/GenBank/DDBJ whole genome shotgun (WGS) entry which is preliminary data.</text>
</comment>
<evidence type="ECO:0008006" key="3">
    <source>
        <dbReference type="Google" id="ProtNLM"/>
    </source>
</evidence>
<sequence length="302" mass="34818">MENLMKSNATTIKQRKNNGIQHKNKTILQRTEIGYLATRPYIKWKCNQAGQRHEIPWLIYFWLSILKSHFCMGWQFNSGRFQKNKLRVTDYSWLIASIEDRQANTFNCLQQCNLNYYCSYVEHNSTNCNMFSEYVSGFLVSSSSKVIYKRVDFSMKFSTCSKSNEFWSLNLNKCLPCPFAFARRADLPHACFRTVTNTNDYASGKSNCKIYGASLPRPKTAWERGIMTKWIVSQGFWLDSSISKLNEVYKWGDGTRVGGFGPGEPNNQGSNTTLQEKFLILADHLIYDADGLASRDVICQYT</sequence>
<reference evidence="1" key="1">
    <citation type="submission" date="2021-02" db="EMBL/GenBank/DDBJ databases">
        <authorList>
            <person name="Nowell W R."/>
        </authorList>
    </citation>
    <scope>NUCLEOTIDE SEQUENCE</scope>
    <source>
        <strain evidence="1">Ploen Becks lab</strain>
    </source>
</reference>